<evidence type="ECO:0000256" key="1">
    <source>
        <dbReference type="ARBA" id="ARBA00004906"/>
    </source>
</evidence>
<dbReference type="Proteomes" id="UP001632038">
    <property type="component" value="Unassembled WGS sequence"/>
</dbReference>
<comment type="pathway">
    <text evidence="1">Protein modification; protein ubiquitination.</text>
</comment>
<evidence type="ECO:0000313" key="3">
    <source>
        <dbReference type="Proteomes" id="UP001632038"/>
    </source>
</evidence>
<evidence type="ECO:0000313" key="2">
    <source>
        <dbReference type="EMBL" id="KAL3632049.1"/>
    </source>
</evidence>
<organism evidence="2 3">
    <name type="scientific">Castilleja foliolosa</name>
    <dbReference type="NCBI Taxonomy" id="1961234"/>
    <lineage>
        <taxon>Eukaryota</taxon>
        <taxon>Viridiplantae</taxon>
        <taxon>Streptophyta</taxon>
        <taxon>Embryophyta</taxon>
        <taxon>Tracheophyta</taxon>
        <taxon>Spermatophyta</taxon>
        <taxon>Magnoliopsida</taxon>
        <taxon>eudicotyledons</taxon>
        <taxon>Gunneridae</taxon>
        <taxon>Pentapetalae</taxon>
        <taxon>asterids</taxon>
        <taxon>lamiids</taxon>
        <taxon>Lamiales</taxon>
        <taxon>Orobanchaceae</taxon>
        <taxon>Pedicularideae</taxon>
        <taxon>Castillejinae</taxon>
        <taxon>Castilleja</taxon>
    </lineage>
</organism>
<dbReference type="InterPro" id="IPR011333">
    <property type="entry name" value="SKP1/BTB/POZ_sf"/>
</dbReference>
<accession>A0ABD3CS91</accession>
<reference evidence="3" key="1">
    <citation type="journal article" date="2024" name="IScience">
        <title>Strigolactones Initiate the Formation of Haustorium-like Structures in Castilleja.</title>
        <authorList>
            <person name="Buerger M."/>
            <person name="Peterson D."/>
            <person name="Chory J."/>
        </authorList>
    </citation>
    <scope>NUCLEOTIDE SEQUENCE [LARGE SCALE GENOMIC DNA]</scope>
</reference>
<dbReference type="EMBL" id="JAVIJP010000032">
    <property type="protein sequence ID" value="KAL3632049.1"/>
    <property type="molecule type" value="Genomic_DNA"/>
</dbReference>
<comment type="caution">
    <text evidence="2">The sequence shown here is derived from an EMBL/GenBank/DDBJ whole genome shotgun (WGS) entry which is preliminary data.</text>
</comment>
<name>A0ABD3CS91_9LAMI</name>
<dbReference type="AlphaFoldDB" id="A0ABD3CS91"/>
<protein>
    <submittedName>
        <fullName evidence="2">Uncharacterized protein</fullName>
    </submittedName>
</protein>
<sequence length="345" mass="39173">MSTDSSIATFFACCPIEVLDEMPWVPRESAIVLDGSREVLTTLIDVEERCSLMMALVAATHFPNVMWAIFPVHEFSKLEGTNKVMVEESINAMDLDTKLCEKMVPPDPGRLIPKGFAFRPELFPDFALYQISLRLHSHINFLSERVGMKAPEMISTWTLRMLKDYQRNTAQMMVTPSVRLDLLHQQLFGERPPDFRSRQTNDFPMPEEMKESRFVFHCSGDSASVEGDSVAAWEMGVIRDMVRCGAHMGGEKIEVPVELNFNSDDLETVLDFCSTVSRRQPPNLPNLTKEKTFLLNEIADYLRIPSLLEYTSLRIVDMVRGMKDDQIQRVLDLEGCRVRAQAGAG</sequence>
<proteinExistence type="predicted"/>
<gene>
    <name evidence="2" type="ORF">CASFOL_025033</name>
</gene>
<dbReference type="Gene3D" id="3.30.710.10">
    <property type="entry name" value="Potassium Channel Kv1.1, Chain A"/>
    <property type="match status" value="1"/>
</dbReference>
<keyword evidence="3" id="KW-1185">Reference proteome</keyword>